<reference evidence="1 2" key="1">
    <citation type="submission" date="2019-11" db="EMBL/GenBank/DDBJ databases">
        <title>Spirosoma endbachense sp. nov., isolated from a natural salt meadow.</title>
        <authorList>
            <person name="Rojas J."/>
            <person name="Ambika Manirajan B."/>
            <person name="Ratering S."/>
            <person name="Suarez C."/>
            <person name="Geissler-Plaum R."/>
            <person name="Schnell S."/>
        </authorList>
    </citation>
    <scope>NUCLEOTIDE SEQUENCE [LARGE SCALE GENOMIC DNA]</scope>
    <source>
        <strain evidence="1 2">I-24</strain>
    </source>
</reference>
<dbReference type="Proteomes" id="UP000464577">
    <property type="component" value="Chromosome"/>
</dbReference>
<protein>
    <submittedName>
        <fullName evidence="1">Uncharacterized protein</fullName>
    </submittedName>
</protein>
<organism evidence="1 2">
    <name type="scientific">Spirosoma endbachense</name>
    <dbReference type="NCBI Taxonomy" id="2666025"/>
    <lineage>
        <taxon>Bacteria</taxon>
        <taxon>Pseudomonadati</taxon>
        <taxon>Bacteroidota</taxon>
        <taxon>Cytophagia</taxon>
        <taxon>Cytophagales</taxon>
        <taxon>Cytophagaceae</taxon>
        <taxon>Spirosoma</taxon>
    </lineage>
</organism>
<keyword evidence="2" id="KW-1185">Reference proteome</keyword>
<sequence length="88" mass="9930">MDSTIRFRIRFLLLRPLLFCQRNLIGLCIHVGNTTGFLFRVTACFQGLAPTHGAKKLLCSFASSTKLIQLNKPEPLQIRAYSVVFSET</sequence>
<dbReference type="AlphaFoldDB" id="A0A6P1VUQ7"/>
<evidence type="ECO:0000313" key="1">
    <source>
        <dbReference type="EMBL" id="QHV96445.1"/>
    </source>
</evidence>
<accession>A0A6P1VUQ7</accession>
<dbReference type="EMBL" id="CP045997">
    <property type="protein sequence ID" value="QHV96445.1"/>
    <property type="molecule type" value="Genomic_DNA"/>
</dbReference>
<gene>
    <name evidence="1" type="ORF">GJR95_16075</name>
</gene>
<evidence type="ECO:0000313" key="2">
    <source>
        <dbReference type="Proteomes" id="UP000464577"/>
    </source>
</evidence>
<proteinExistence type="predicted"/>
<dbReference type="RefSeq" id="WP_162386852.1">
    <property type="nucleotide sequence ID" value="NZ_CP045997.1"/>
</dbReference>
<dbReference type="KEGG" id="senf:GJR95_16075"/>
<name>A0A6P1VUQ7_9BACT</name>